<reference evidence="1" key="2">
    <citation type="journal article" date="2015" name="Fish Shellfish Immunol.">
        <title>Early steps in the European eel (Anguilla anguilla)-Vibrio vulnificus interaction in the gills: Role of the RtxA13 toxin.</title>
        <authorList>
            <person name="Callol A."/>
            <person name="Pajuelo D."/>
            <person name="Ebbesson L."/>
            <person name="Teles M."/>
            <person name="MacKenzie S."/>
            <person name="Amaro C."/>
        </authorList>
    </citation>
    <scope>NUCLEOTIDE SEQUENCE</scope>
</reference>
<reference evidence="1" key="1">
    <citation type="submission" date="2014-11" db="EMBL/GenBank/DDBJ databases">
        <authorList>
            <person name="Amaro Gonzalez C."/>
        </authorList>
    </citation>
    <scope>NUCLEOTIDE SEQUENCE</scope>
</reference>
<accession>A0A0E9QL98</accession>
<organism evidence="1">
    <name type="scientific">Anguilla anguilla</name>
    <name type="common">European freshwater eel</name>
    <name type="synonym">Muraena anguilla</name>
    <dbReference type="NCBI Taxonomy" id="7936"/>
    <lineage>
        <taxon>Eukaryota</taxon>
        <taxon>Metazoa</taxon>
        <taxon>Chordata</taxon>
        <taxon>Craniata</taxon>
        <taxon>Vertebrata</taxon>
        <taxon>Euteleostomi</taxon>
        <taxon>Actinopterygii</taxon>
        <taxon>Neopterygii</taxon>
        <taxon>Teleostei</taxon>
        <taxon>Anguilliformes</taxon>
        <taxon>Anguillidae</taxon>
        <taxon>Anguilla</taxon>
    </lineage>
</organism>
<sequence>MRRAAGHVQPSLSSSCSVPAVTPFLVALSQEHALKGLWGA</sequence>
<dbReference type="EMBL" id="GBXM01091457">
    <property type="protein sequence ID" value="JAH17120.1"/>
    <property type="molecule type" value="Transcribed_RNA"/>
</dbReference>
<evidence type="ECO:0000313" key="1">
    <source>
        <dbReference type="EMBL" id="JAH17120.1"/>
    </source>
</evidence>
<proteinExistence type="predicted"/>
<name>A0A0E9QL98_ANGAN</name>
<protein>
    <submittedName>
        <fullName evidence="1">Uncharacterized protein</fullName>
    </submittedName>
</protein>
<dbReference type="AlphaFoldDB" id="A0A0E9QL98"/>
<dbReference type="PROSITE" id="PS51257">
    <property type="entry name" value="PROKAR_LIPOPROTEIN"/>
    <property type="match status" value="1"/>
</dbReference>